<dbReference type="Gene3D" id="1.20.1270.280">
    <property type="match status" value="1"/>
</dbReference>
<dbReference type="InterPro" id="IPR041228">
    <property type="entry name" value="Dynein_C"/>
</dbReference>
<feature type="domain" description="Dynein heavy chain AAA lid" evidence="10">
    <location>
        <begin position="1458"/>
        <end position="1598"/>
    </location>
</feature>
<dbReference type="PANTHER" id="PTHR22878">
    <property type="entry name" value="DYNEIN HEAVY CHAIN 6, AXONEMAL-LIKE-RELATED"/>
    <property type="match status" value="1"/>
</dbReference>
<dbReference type="Pfam" id="PF03028">
    <property type="entry name" value="Dynein_heavy"/>
    <property type="match status" value="1"/>
</dbReference>
<dbReference type="Gene3D" id="3.10.490.20">
    <property type="match status" value="1"/>
</dbReference>
<feature type="domain" description="Dynein heavy chain 3 AAA+ lid" evidence="9">
    <location>
        <begin position="61"/>
        <end position="151"/>
    </location>
</feature>
<dbReference type="Pfam" id="PF18199">
    <property type="entry name" value="Dynein_C"/>
    <property type="match status" value="1"/>
</dbReference>
<evidence type="ECO:0000259" key="9">
    <source>
        <dbReference type="Pfam" id="PF17857"/>
    </source>
</evidence>
<dbReference type="Pfam" id="PF12777">
    <property type="entry name" value="MT"/>
    <property type="match status" value="1"/>
</dbReference>
<dbReference type="InterPro" id="IPR024743">
    <property type="entry name" value="Dynein_HC_stalk"/>
</dbReference>
<feature type="domain" description="Dynein heavy chain C-terminal" evidence="11">
    <location>
        <begin position="1605"/>
        <end position="1904"/>
    </location>
</feature>
<feature type="domain" description="Dynein heavy chain coiled coil stalk" evidence="6">
    <location>
        <begin position="485"/>
        <end position="814"/>
    </location>
</feature>
<dbReference type="Pfam" id="PF12781">
    <property type="entry name" value="AAA_9"/>
    <property type="match status" value="1"/>
</dbReference>
<evidence type="ECO:0000313" key="12">
    <source>
        <dbReference type="EMBL" id="GMI21331.1"/>
    </source>
</evidence>
<dbReference type="InterPro" id="IPR041658">
    <property type="entry name" value="AAA_lid_11"/>
</dbReference>
<evidence type="ECO:0000256" key="4">
    <source>
        <dbReference type="SAM" id="Coils"/>
    </source>
</evidence>
<dbReference type="InterPro" id="IPR004273">
    <property type="entry name" value="Dynein_heavy_D6_P-loop"/>
</dbReference>
<evidence type="ECO:0000256" key="1">
    <source>
        <dbReference type="ARBA" id="ARBA00004430"/>
    </source>
</evidence>
<dbReference type="InterPro" id="IPR043160">
    <property type="entry name" value="Dynein_C_barrel"/>
</dbReference>
<evidence type="ECO:0000259" key="6">
    <source>
        <dbReference type="Pfam" id="PF12777"/>
    </source>
</evidence>
<protein>
    <recommendedName>
        <fullName evidence="14">Dynein heavy chain</fullName>
    </recommendedName>
</protein>
<dbReference type="PANTHER" id="PTHR22878:SF68">
    <property type="entry name" value="DYNEIN HEAVY CHAIN 6, AXONEMAL-LIKE"/>
    <property type="match status" value="1"/>
</dbReference>
<feature type="domain" description="Dynein heavy chain region D6 P-loop" evidence="5">
    <location>
        <begin position="1314"/>
        <end position="1426"/>
    </location>
</feature>
<dbReference type="InterPro" id="IPR027417">
    <property type="entry name" value="P-loop_NTPase"/>
</dbReference>
<keyword evidence="4" id="KW-0175">Coiled coil</keyword>
<reference evidence="12 13" key="1">
    <citation type="journal article" date="2023" name="Commun. Biol.">
        <title>Genome analysis of Parmales, the sister group of diatoms, reveals the evolutionary specialization of diatoms from phago-mixotrophs to photoautotrophs.</title>
        <authorList>
            <person name="Ban H."/>
            <person name="Sato S."/>
            <person name="Yoshikawa S."/>
            <person name="Yamada K."/>
            <person name="Nakamura Y."/>
            <person name="Ichinomiya M."/>
            <person name="Sato N."/>
            <person name="Blanc-Mathieu R."/>
            <person name="Endo H."/>
            <person name="Kuwata A."/>
            <person name="Ogata H."/>
        </authorList>
    </citation>
    <scope>NUCLEOTIDE SEQUENCE [LARGE SCALE GENOMIC DNA]</scope>
</reference>
<evidence type="ECO:0000313" key="13">
    <source>
        <dbReference type="Proteomes" id="UP001165060"/>
    </source>
</evidence>
<dbReference type="Pfam" id="PF12780">
    <property type="entry name" value="AAA_8"/>
    <property type="match status" value="1"/>
</dbReference>
<evidence type="ECO:0000259" key="10">
    <source>
        <dbReference type="Pfam" id="PF18198"/>
    </source>
</evidence>
<dbReference type="Gene3D" id="1.20.920.20">
    <property type="match status" value="1"/>
</dbReference>
<proteinExistence type="predicted"/>
<dbReference type="Gene3D" id="3.40.50.300">
    <property type="entry name" value="P-loop containing nucleotide triphosphate hydrolases"/>
    <property type="match status" value="3"/>
</dbReference>
<dbReference type="Gene3D" id="1.10.8.720">
    <property type="entry name" value="Region D6 of dynein motor"/>
    <property type="match status" value="1"/>
</dbReference>
<dbReference type="InterPro" id="IPR035706">
    <property type="entry name" value="AAA_9"/>
</dbReference>
<evidence type="ECO:0000256" key="3">
    <source>
        <dbReference type="ARBA" id="ARBA00023273"/>
    </source>
</evidence>
<dbReference type="InterPro" id="IPR024317">
    <property type="entry name" value="Dynein_heavy_chain_D4_dom"/>
</dbReference>
<evidence type="ECO:0000256" key="2">
    <source>
        <dbReference type="ARBA" id="ARBA00023069"/>
    </source>
</evidence>
<evidence type="ECO:0000259" key="7">
    <source>
        <dbReference type="Pfam" id="PF12780"/>
    </source>
</evidence>
<name>A0ABQ6M892_9STRA</name>
<dbReference type="SUPFAM" id="SSF52540">
    <property type="entry name" value="P-loop containing nucleoside triphosphate hydrolases"/>
    <property type="match status" value="1"/>
</dbReference>
<dbReference type="InterPro" id="IPR042219">
    <property type="entry name" value="AAA_lid_11_sf"/>
</dbReference>
<evidence type="ECO:0000259" key="11">
    <source>
        <dbReference type="Pfam" id="PF18199"/>
    </source>
</evidence>
<accession>A0ABQ6M892</accession>
<dbReference type="Gene3D" id="1.20.920.30">
    <property type="match status" value="1"/>
</dbReference>
<sequence>MAPPTGGREVISARTQARFALLFCTQPSDSQTIRIFESILAPKLTEFENEIKPMGGAIARATLALYKDVLDEFLPTPAKSHYLFNSRDIAKVVQGIVQCDRSCIDTRDGMLRLWAHECQRAFSDRFLEDSAKDEERFVTLLDKQLKASFDGSSWDIMDESIDSEKGPVFCSFMKEGGEDILPYEEVQGMPKLKHFLEEKLEDYNMEAKLIPMDLVLFDDAIKHICRINRMLRQPRGNMMLVGVGGSGRQSLTRLASFVADINTFTIEITKQYRSIEFHEDLKSLYMTTGCENKVTTFLFNDTQIKVPSFLEDINNILSSGEVPNLFPKEELGEIYDGVRKDAVKAGLDETPKVLWKFFIDRVRANLHVILAMSPIGSGFRTRCRMYPGLVNCTTIDYFHTWPADALQEVAKKFLADINLDEEKHRDAIAKVFAVTHLSVIDASAKMVEELSRYNYVTPTNYLELVKGYLTLLAEKRSELGDQRFKLSNGLQKLEESKEQVEVMSVALEKKKIVVASSQKECEELLVIIVSERRIADEQKKTVEADSERIGKEEKECLAIASDAEADLAVAMPALEKAMLEVDKLDKSSISELKAYNKPPPPVEMTMQCVMTMFGRPTDWANAKKAMGEATFLASIKGFDKNNIKDSIISKVKKFINNPGFTTDAIAKVSVAAGAMCVWCHAIYLYAGVSKEVAPKRARLKNAQSSLAVKQKALKEAQDALAIVVAKVNELNDKYTKSMSERDALKAEAELLEDNLTRAEKLINGLSGEYTRWQASVGGFEKSIKDLVGDSLIASGFLSYAGPFDTVYRDELVGKWIGGVKQSALPFSENFSFSLFLAKPTDVRDWNIQGLPKDNFSTENGVITTRCSRWPLMIDPQGQANKWVREMEGDDLKIIDLKMKDFLRDVENAITYGLPVLLQDVLEELDPSLEPVLSKAIIKVGNRSIIKLGDKELDYSEDFKLYITTKMGNPHYTPEVSTKTTVVNFAVKQQGLEAQLLGTVVHQEEPTLEEQKSELTLRVAAGKRKLVDLEDTILKLLSESTGSLLEDTNLVNTLQASKFTSEEVNQQLKVAEETEIKIDAAREGYRPAAIRSAIAYFILNDMARVDPMYQFSLDTYVGLFNKSIEDSREKSNESQNVKDRVEAINVYHTLQVYKSTCVGLFERHKLLFSLQLCIRIMQRDNKIPQSEFDFFCFGGVVVDRSEQKPNPAGDWINEATWDNLTELEQLGPFNGLCGSIEQSQRDWKAWFMSAAPEKATLPGEWDNKLSELQQMCILRAMRPDRVVFACSIFVGNNLGQEYADPPTFDLGEIYKSSTCKTPLIFILSPGVDPTAQVQQLADAKNVKVEQVALGQGQAPVAVKCIKEALRGGTWAFLANCHLMLSWMPELEKLVESYSAGDNMNPVFRLWLSSSPTPAFPIALLQQGVKMTTEPPRGLRANLNKLYNLISPEKFGECGQQYKYKKLLFALTWFHASLLERRKFKALGFNVPYEFNESDYLICHDLIIVFLDEYPEVTPFEAMRYLISDANYGGRVTDDWDRRLVNCYIAQFMCEDAISIEHYPLSELPEYFIPSDGDLKSYRDYLMTLPASDHPAAFGQHPNADISSQIEDTNDLLTTIIGLAPKVIVEGAETPMQKLSKQVKGMKGGVPPAFNMRDVKHKMSARGDPDALKTVLYQELERYNQLLNRLATQMSDLDKATEGLVIITPALEESMNCILDFKVPPSWHVAFPSAKGLASWLRDLVARIKQMSDWIDKELPKTFWLAGFTYPTGFLTALLQTTARKNGIAIDTLSWEFPVMTQEVEDIQAGAKEGAYVTGMFLEGARWDVNGGGSLTEPAPMELTSPMPVVHFKPTDSKKKAQKNSYACPVYMYPVRTGSRERPSYVITVELKCGTKSSDFWIKRGIALLLSTSI</sequence>
<evidence type="ECO:0008006" key="14">
    <source>
        <dbReference type="Google" id="ProtNLM"/>
    </source>
</evidence>
<comment type="caution">
    <text evidence="12">The sequence shown here is derived from an EMBL/GenBank/DDBJ whole genome shotgun (WGS) entry which is preliminary data.</text>
</comment>
<evidence type="ECO:0000259" key="8">
    <source>
        <dbReference type="Pfam" id="PF12781"/>
    </source>
</evidence>
<keyword evidence="13" id="KW-1185">Reference proteome</keyword>
<feature type="domain" description="Dynein heavy chain AAA module D4" evidence="7">
    <location>
        <begin position="212"/>
        <end position="471"/>
    </location>
</feature>
<dbReference type="InterPro" id="IPR041589">
    <property type="entry name" value="DNAH3_AAA_lid_1"/>
</dbReference>
<feature type="coiled-coil region" evidence="4">
    <location>
        <begin position="699"/>
        <end position="768"/>
    </location>
</feature>
<comment type="subcellular location">
    <subcellularLocation>
        <location evidence="1">Cytoplasm</location>
        <location evidence="1">Cytoskeleton</location>
        <location evidence="1">Cilium axoneme</location>
    </subcellularLocation>
</comment>
<dbReference type="Gene3D" id="1.10.8.1220">
    <property type="match status" value="1"/>
</dbReference>
<keyword evidence="3" id="KW-0966">Cell projection</keyword>
<dbReference type="Pfam" id="PF17857">
    <property type="entry name" value="AAA_lid_1"/>
    <property type="match status" value="1"/>
</dbReference>
<feature type="domain" description="Dynein heavy chain ATP-binding dynein motor region" evidence="8">
    <location>
        <begin position="843"/>
        <end position="1063"/>
    </location>
</feature>
<dbReference type="EMBL" id="BRYB01003826">
    <property type="protein sequence ID" value="GMI21331.1"/>
    <property type="molecule type" value="Genomic_DNA"/>
</dbReference>
<dbReference type="InterPro" id="IPR026983">
    <property type="entry name" value="DHC"/>
</dbReference>
<keyword evidence="2" id="KW-0969">Cilium</keyword>
<organism evidence="12 13">
    <name type="scientific">Tetraparma gracilis</name>
    <dbReference type="NCBI Taxonomy" id="2962635"/>
    <lineage>
        <taxon>Eukaryota</taxon>
        <taxon>Sar</taxon>
        <taxon>Stramenopiles</taxon>
        <taxon>Ochrophyta</taxon>
        <taxon>Bolidophyceae</taxon>
        <taxon>Parmales</taxon>
        <taxon>Triparmaceae</taxon>
        <taxon>Tetraparma</taxon>
    </lineage>
</organism>
<dbReference type="Proteomes" id="UP001165060">
    <property type="component" value="Unassembled WGS sequence"/>
</dbReference>
<dbReference type="Gene3D" id="6.10.140.1060">
    <property type="match status" value="1"/>
</dbReference>
<evidence type="ECO:0000259" key="5">
    <source>
        <dbReference type="Pfam" id="PF03028"/>
    </source>
</evidence>
<dbReference type="Pfam" id="PF18198">
    <property type="entry name" value="AAA_lid_11"/>
    <property type="match status" value="1"/>
</dbReference>
<gene>
    <name evidence="12" type="ORF">TeGR_g3291</name>
</gene>